<keyword evidence="5" id="KW-1185">Reference proteome</keyword>
<evidence type="ECO:0000256" key="1">
    <source>
        <dbReference type="ARBA" id="ARBA00005440"/>
    </source>
</evidence>
<dbReference type="InterPro" id="IPR011065">
    <property type="entry name" value="Kunitz_inhibitor_STI-like_sf"/>
</dbReference>
<accession>A0A2G9FWC4</accession>
<dbReference type="InterPro" id="IPR002160">
    <property type="entry name" value="Prot_inh_Kunz-lg"/>
</dbReference>
<evidence type="ECO:0000256" key="3">
    <source>
        <dbReference type="SAM" id="SignalP"/>
    </source>
</evidence>
<protein>
    <submittedName>
        <fullName evidence="4">Uncharacterized protein</fullName>
    </submittedName>
</protein>
<evidence type="ECO:0000313" key="4">
    <source>
        <dbReference type="EMBL" id="PIM97366.1"/>
    </source>
</evidence>
<gene>
    <name evidence="4" type="ORF">CDL12_30164</name>
</gene>
<proteinExistence type="inferred from homology"/>
<dbReference type="Proteomes" id="UP000231279">
    <property type="component" value="Unassembled WGS sequence"/>
</dbReference>
<dbReference type="PANTHER" id="PTHR33107">
    <property type="entry name" value="KUNITZ TRYPSIN INHIBITOR 2"/>
    <property type="match status" value="1"/>
</dbReference>
<dbReference type="OrthoDB" id="1918435at2759"/>
<comment type="similarity">
    <text evidence="1">Belongs to the protease inhibitor I3 (leguminous Kunitz-type inhibitor) family.</text>
</comment>
<evidence type="ECO:0000256" key="2">
    <source>
        <dbReference type="ARBA" id="ARBA00023157"/>
    </source>
</evidence>
<dbReference type="Pfam" id="PF00197">
    <property type="entry name" value="Kunitz_legume"/>
    <property type="match status" value="1"/>
</dbReference>
<comment type="caution">
    <text evidence="4">The sequence shown here is derived from an EMBL/GenBank/DDBJ whole genome shotgun (WGS) entry which is preliminary data.</text>
</comment>
<organism evidence="4 5">
    <name type="scientific">Handroanthus impetiginosus</name>
    <dbReference type="NCBI Taxonomy" id="429701"/>
    <lineage>
        <taxon>Eukaryota</taxon>
        <taxon>Viridiplantae</taxon>
        <taxon>Streptophyta</taxon>
        <taxon>Embryophyta</taxon>
        <taxon>Tracheophyta</taxon>
        <taxon>Spermatophyta</taxon>
        <taxon>Magnoliopsida</taxon>
        <taxon>eudicotyledons</taxon>
        <taxon>Gunneridae</taxon>
        <taxon>Pentapetalae</taxon>
        <taxon>asterids</taxon>
        <taxon>lamiids</taxon>
        <taxon>Lamiales</taxon>
        <taxon>Bignoniaceae</taxon>
        <taxon>Crescentiina</taxon>
        <taxon>Tabebuia alliance</taxon>
        <taxon>Handroanthus</taxon>
    </lineage>
</organism>
<dbReference type="AlphaFoldDB" id="A0A2G9FWC4"/>
<sequence length="213" mass="23322">MKNKRICYATRRLFAIFLIICSSGFAFSLEPPNSSVLHTDGNPLQTDTKYYIVPLNDGSGGGGLALSIRDPRNPCPPYVLQENDETAVGLSLKLFPVDQKRQAISLSTDVNVAFMAATICVQRTVWQIGGPDGITGQRYVRTDGVVGRPGPETVGNWFKIHESGKGYKIVYCPSVCGTCRVQCGDVGVFVENGRRWLGLDGEPLVIVFRKVQH</sequence>
<dbReference type="STRING" id="429701.A0A2G9FWC4"/>
<dbReference type="SMART" id="SM00452">
    <property type="entry name" value="STI"/>
    <property type="match status" value="1"/>
</dbReference>
<reference evidence="5" key="1">
    <citation type="journal article" date="2018" name="Gigascience">
        <title>Genome assembly of the Pink Ipe (Handroanthus impetiginosus, Bignoniaceae), a highly valued, ecologically keystone Neotropical timber forest tree.</title>
        <authorList>
            <person name="Silva-Junior O.B."/>
            <person name="Grattapaglia D."/>
            <person name="Novaes E."/>
            <person name="Collevatti R.G."/>
        </authorList>
    </citation>
    <scope>NUCLEOTIDE SEQUENCE [LARGE SCALE GENOMIC DNA]</scope>
    <source>
        <strain evidence="5">cv. UFG-1</strain>
    </source>
</reference>
<dbReference type="PRINTS" id="PR00291">
    <property type="entry name" value="KUNITZINHBTR"/>
</dbReference>
<keyword evidence="2" id="KW-1015">Disulfide bond</keyword>
<dbReference type="PANTHER" id="PTHR33107:SF81">
    <property type="entry name" value="TRYPSIN INHIBITOR A"/>
    <property type="match status" value="1"/>
</dbReference>
<dbReference type="GO" id="GO:0004866">
    <property type="term" value="F:endopeptidase inhibitor activity"/>
    <property type="evidence" value="ECO:0007669"/>
    <property type="project" value="InterPro"/>
</dbReference>
<dbReference type="Gene3D" id="2.80.10.50">
    <property type="match status" value="1"/>
</dbReference>
<dbReference type="EMBL" id="NKXS01009935">
    <property type="protein sequence ID" value="PIM97366.1"/>
    <property type="molecule type" value="Genomic_DNA"/>
</dbReference>
<name>A0A2G9FWC4_9LAMI</name>
<feature type="chain" id="PRO_5013708400" evidence="3">
    <location>
        <begin position="29"/>
        <end position="213"/>
    </location>
</feature>
<evidence type="ECO:0000313" key="5">
    <source>
        <dbReference type="Proteomes" id="UP000231279"/>
    </source>
</evidence>
<dbReference type="SUPFAM" id="SSF50386">
    <property type="entry name" value="STI-like"/>
    <property type="match status" value="1"/>
</dbReference>
<feature type="signal peptide" evidence="3">
    <location>
        <begin position="1"/>
        <end position="28"/>
    </location>
</feature>
<keyword evidence="3" id="KW-0732">Signal</keyword>